<evidence type="ECO:0000313" key="2">
    <source>
        <dbReference type="EMBL" id="GAL70532.1"/>
    </source>
</evidence>
<dbReference type="Gene3D" id="1.10.3080.10">
    <property type="entry name" value="Clc chloride channel"/>
    <property type="match status" value="1"/>
</dbReference>
<keyword evidence="1" id="KW-1133">Transmembrane helix</keyword>
<accession>A0A090WT16</accession>
<dbReference type="InterPro" id="IPR014743">
    <property type="entry name" value="Cl-channel_core"/>
</dbReference>
<protein>
    <submittedName>
        <fullName evidence="2">Putative chloride channel protein</fullName>
    </submittedName>
</protein>
<dbReference type="AlphaFoldDB" id="A0A090WT16"/>
<gene>
    <name evidence="2" type="ORF">JCM19302_1441</name>
</gene>
<keyword evidence="1" id="KW-0472">Membrane</keyword>
<feature type="transmembrane region" description="Helical" evidence="1">
    <location>
        <begin position="85"/>
        <end position="102"/>
    </location>
</feature>
<dbReference type="SUPFAM" id="SSF81340">
    <property type="entry name" value="Clc chloride channel"/>
    <property type="match status" value="1"/>
</dbReference>
<evidence type="ECO:0000256" key="1">
    <source>
        <dbReference type="SAM" id="Phobius"/>
    </source>
</evidence>
<comment type="caution">
    <text evidence="2">The sequence shown here is derived from an EMBL/GenBank/DDBJ whole genome shotgun (WGS) entry which is preliminary data.</text>
</comment>
<sequence>MLSILVGFLAGMGTVVLKNLTHYIRHFFNLYIFKDYQSTLYFILPIIGLLLVYIIKQTWLKKHIGHGISTTLHAISKLNGIIPRYNIYAGLITAPLTVGLVVR</sequence>
<dbReference type="Proteomes" id="UP000029646">
    <property type="component" value="Unassembled WGS sequence"/>
</dbReference>
<keyword evidence="1" id="KW-0812">Transmembrane</keyword>
<dbReference type="EMBL" id="BBNS01000006">
    <property type="protein sequence ID" value="GAL70532.1"/>
    <property type="molecule type" value="Genomic_DNA"/>
</dbReference>
<reference evidence="2 3" key="1">
    <citation type="journal article" date="2014" name="Genome Announc.">
        <title>Draft Genome Sequence of Marine Flavobacterium Jejuia pallidilutea Strain 11shimoA1 and Pigmentation Mutants.</title>
        <authorList>
            <person name="Takatani N."/>
            <person name="Nakanishi M."/>
            <person name="Meirelles P."/>
            <person name="Mino S."/>
            <person name="Suda W."/>
            <person name="Oshima K."/>
            <person name="Hattori M."/>
            <person name="Ohkuma M."/>
            <person name="Hosokawa M."/>
            <person name="Miyashita K."/>
            <person name="Thompson F.L."/>
            <person name="Niwa A."/>
            <person name="Sawabe T."/>
            <person name="Sawabe T."/>
        </authorList>
    </citation>
    <scope>NUCLEOTIDE SEQUENCE [LARGE SCALE GENOMIC DNA]</scope>
    <source>
        <strain evidence="3">JCM19302</strain>
    </source>
</reference>
<name>A0A090WT16_9FLAO</name>
<evidence type="ECO:0000313" key="3">
    <source>
        <dbReference type="Proteomes" id="UP000029646"/>
    </source>
</evidence>
<proteinExistence type="predicted"/>
<organism evidence="2 3">
    <name type="scientific">Jejuia pallidilutea</name>
    <dbReference type="NCBI Taxonomy" id="504487"/>
    <lineage>
        <taxon>Bacteria</taxon>
        <taxon>Pseudomonadati</taxon>
        <taxon>Bacteroidota</taxon>
        <taxon>Flavobacteriia</taxon>
        <taxon>Flavobacteriales</taxon>
        <taxon>Flavobacteriaceae</taxon>
        <taxon>Jejuia</taxon>
    </lineage>
</organism>
<feature type="transmembrane region" description="Helical" evidence="1">
    <location>
        <begin position="36"/>
        <end position="55"/>
    </location>
</feature>